<dbReference type="RefSeq" id="WP_394824644.1">
    <property type="nucleotide sequence ID" value="NZ_CP089984.1"/>
</dbReference>
<evidence type="ECO:0000313" key="2">
    <source>
        <dbReference type="EMBL" id="WXB15021.1"/>
    </source>
</evidence>
<keyword evidence="1" id="KW-0472">Membrane</keyword>
<dbReference type="EMBL" id="CP089984">
    <property type="protein sequence ID" value="WXB15021.1"/>
    <property type="molecule type" value="Genomic_DNA"/>
</dbReference>
<proteinExistence type="predicted"/>
<reference evidence="2 3" key="1">
    <citation type="submission" date="2021-12" db="EMBL/GenBank/DDBJ databases">
        <title>Discovery of the Pendulisporaceae a myxobacterial family with distinct sporulation behavior and unique specialized metabolism.</title>
        <authorList>
            <person name="Garcia R."/>
            <person name="Popoff A."/>
            <person name="Bader C.D."/>
            <person name="Loehr J."/>
            <person name="Walesch S."/>
            <person name="Walt C."/>
            <person name="Boldt J."/>
            <person name="Bunk B."/>
            <person name="Haeckl F.J.F.P.J."/>
            <person name="Gunesch A.P."/>
            <person name="Birkelbach J."/>
            <person name="Nuebel U."/>
            <person name="Pietschmann T."/>
            <person name="Bach T."/>
            <person name="Mueller R."/>
        </authorList>
    </citation>
    <scope>NUCLEOTIDE SEQUENCE [LARGE SCALE GENOMIC DNA]</scope>
    <source>
        <strain evidence="2 3">MSr11954</strain>
    </source>
</reference>
<organism evidence="2 3">
    <name type="scientific">Pendulispora albinea</name>
    <dbReference type="NCBI Taxonomy" id="2741071"/>
    <lineage>
        <taxon>Bacteria</taxon>
        <taxon>Pseudomonadati</taxon>
        <taxon>Myxococcota</taxon>
        <taxon>Myxococcia</taxon>
        <taxon>Myxococcales</taxon>
        <taxon>Sorangiineae</taxon>
        <taxon>Pendulisporaceae</taxon>
        <taxon>Pendulispora</taxon>
    </lineage>
</organism>
<accession>A0ABZ2LVS3</accession>
<feature type="transmembrane region" description="Helical" evidence="1">
    <location>
        <begin position="301"/>
        <end position="321"/>
    </location>
</feature>
<protein>
    <submittedName>
        <fullName evidence="2">Uncharacterized protein</fullName>
    </submittedName>
</protein>
<keyword evidence="3" id="KW-1185">Reference proteome</keyword>
<keyword evidence="1" id="KW-1133">Transmembrane helix</keyword>
<name>A0ABZ2LVS3_9BACT</name>
<keyword evidence="1" id="KW-0812">Transmembrane</keyword>
<evidence type="ECO:0000313" key="3">
    <source>
        <dbReference type="Proteomes" id="UP001370348"/>
    </source>
</evidence>
<dbReference type="Proteomes" id="UP001370348">
    <property type="component" value="Chromosome"/>
</dbReference>
<sequence length="445" mass="48874">MGSKGAVWRFANALLLVAMVLGTFAYGSHPIARYPTVETPFIDRDTFEGVSCPHLHPPPSDTFEWVPDAKLLEAGWPAEVERLEKMPYPTPTLSAGRGSTQPGYSYVRTETTSLGKLVALRAGTEYWYALHGAGWPGKVQAFRKDVAGFSAHFGEMRDGFAMASIVSGGTLVKLDERLRTVTERRGVSPGAVSQYLERDDGDGIYMIASRPDRVQVGHFRSDLRDVVPSTKFEVPSGSNMHFFLSAYGHSSDRHCIELDCSYETPQNPERRCSSRYLVLGKDLNPVMTDRMPLVPKKKVELLTTVFWVSVLVVLVLAVLSWRWKAIARAMDRGNIEGEISDPTAAEIALRTAEGLHVLARRQVRLLGFGGGGGAHGPCVIIGRIEKGASTAYRGGPFGFVPGARITVLRGNVAAAHEMIRARRDTLDHVLTTYGFVALAVLWVFR</sequence>
<evidence type="ECO:0000256" key="1">
    <source>
        <dbReference type="SAM" id="Phobius"/>
    </source>
</evidence>
<gene>
    <name evidence="2" type="ORF">LZC94_45285</name>
</gene>
<feature type="transmembrane region" description="Helical" evidence="1">
    <location>
        <begin position="426"/>
        <end position="444"/>
    </location>
</feature>